<dbReference type="InterPro" id="IPR004045">
    <property type="entry name" value="Glutathione_S-Trfase_N"/>
</dbReference>
<dbReference type="PANTHER" id="PTHR44372:SF1">
    <property type="entry name" value="ELONGATION FACTOR 1-GAMMA 3"/>
    <property type="match status" value="1"/>
</dbReference>
<feature type="domain" description="GST N-terminal" evidence="1">
    <location>
        <begin position="1"/>
        <end position="75"/>
    </location>
</feature>
<dbReference type="AlphaFoldDB" id="A0AAP0GF08"/>
<name>A0AAP0GF08_9ASPA</name>
<keyword evidence="3" id="KW-1185">Reference proteome</keyword>
<comment type="caution">
    <text evidence="2">The sequence shown here is derived from an EMBL/GenBank/DDBJ whole genome shotgun (WGS) entry which is preliminary data.</text>
</comment>
<dbReference type="PROSITE" id="PS50404">
    <property type="entry name" value="GST_NTER"/>
    <property type="match status" value="1"/>
</dbReference>
<dbReference type="EMBL" id="JBBWWQ010000002">
    <property type="protein sequence ID" value="KAK8955059.1"/>
    <property type="molecule type" value="Genomic_DNA"/>
</dbReference>
<dbReference type="InterPro" id="IPR044628">
    <property type="entry name" value="EF-1-gamma_plant"/>
</dbReference>
<gene>
    <name evidence="2" type="ORF">KSP39_PZI002257</name>
</gene>
<proteinExistence type="predicted"/>
<evidence type="ECO:0000259" key="1">
    <source>
        <dbReference type="PROSITE" id="PS50404"/>
    </source>
</evidence>
<sequence length="119" mass="13201">MRDTRGGELLGMKDEIRDQDTGMNWFFIPSCQTKMLSRPSLLQNIVVPVLEIPDGPVFESNAIARFVTRLKADNPLYGSWLIEYGRVALCRKAAAALNALPPQHANSTVTPHVTPVPWA</sequence>
<protein>
    <submittedName>
        <fullName evidence="2">Elongation factor 1-gamma 2</fullName>
    </submittedName>
</protein>
<dbReference type="Proteomes" id="UP001418222">
    <property type="component" value="Unassembled WGS sequence"/>
</dbReference>
<organism evidence="2 3">
    <name type="scientific">Platanthera zijinensis</name>
    <dbReference type="NCBI Taxonomy" id="2320716"/>
    <lineage>
        <taxon>Eukaryota</taxon>
        <taxon>Viridiplantae</taxon>
        <taxon>Streptophyta</taxon>
        <taxon>Embryophyta</taxon>
        <taxon>Tracheophyta</taxon>
        <taxon>Spermatophyta</taxon>
        <taxon>Magnoliopsida</taxon>
        <taxon>Liliopsida</taxon>
        <taxon>Asparagales</taxon>
        <taxon>Orchidaceae</taxon>
        <taxon>Orchidoideae</taxon>
        <taxon>Orchideae</taxon>
        <taxon>Orchidinae</taxon>
        <taxon>Platanthera</taxon>
    </lineage>
</organism>
<dbReference type="GO" id="GO:0003746">
    <property type="term" value="F:translation elongation factor activity"/>
    <property type="evidence" value="ECO:0007669"/>
    <property type="project" value="UniProtKB-KW"/>
</dbReference>
<evidence type="ECO:0000313" key="2">
    <source>
        <dbReference type="EMBL" id="KAK8955059.1"/>
    </source>
</evidence>
<keyword evidence="2" id="KW-0648">Protein biosynthesis</keyword>
<dbReference type="GO" id="GO:0004364">
    <property type="term" value="F:glutathione transferase activity"/>
    <property type="evidence" value="ECO:0007669"/>
    <property type="project" value="InterPro"/>
</dbReference>
<keyword evidence="2" id="KW-0251">Elongation factor</keyword>
<evidence type="ECO:0000313" key="3">
    <source>
        <dbReference type="Proteomes" id="UP001418222"/>
    </source>
</evidence>
<dbReference type="PANTHER" id="PTHR44372">
    <property type="entry name" value="ELONGATION FACTOR 1-GAMMA 1-RELATED"/>
    <property type="match status" value="1"/>
</dbReference>
<accession>A0AAP0GF08</accession>
<reference evidence="2 3" key="1">
    <citation type="journal article" date="2022" name="Nat. Plants">
        <title>Genomes of leafy and leafless Platanthera orchids illuminate the evolution of mycoheterotrophy.</title>
        <authorList>
            <person name="Li M.H."/>
            <person name="Liu K.W."/>
            <person name="Li Z."/>
            <person name="Lu H.C."/>
            <person name="Ye Q.L."/>
            <person name="Zhang D."/>
            <person name="Wang J.Y."/>
            <person name="Li Y.F."/>
            <person name="Zhong Z.M."/>
            <person name="Liu X."/>
            <person name="Yu X."/>
            <person name="Liu D.K."/>
            <person name="Tu X.D."/>
            <person name="Liu B."/>
            <person name="Hao Y."/>
            <person name="Liao X.Y."/>
            <person name="Jiang Y.T."/>
            <person name="Sun W.H."/>
            <person name="Chen J."/>
            <person name="Chen Y.Q."/>
            <person name="Ai Y."/>
            <person name="Zhai J.W."/>
            <person name="Wu S.S."/>
            <person name="Zhou Z."/>
            <person name="Hsiao Y.Y."/>
            <person name="Wu W.L."/>
            <person name="Chen Y.Y."/>
            <person name="Lin Y.F."/>
            <person name="Hsu J.L."/>
            <person name="Li C.Y."/>
            <person name="Wang Z.W."/>
            <person name="Zhao X."/>
            <person name="Zhong W.Y."/>
            <person name="Ma X.K."/>
            <person name="Ma L."/>
            <person name="Huang J."/>
            <person name="Chen G.Z."/>
            <person name="Huang M.Z."/>
            <person name="Huang L."/>
            <person name="Peng D.H."/>
            <person name="Luo Y.B."/>
            <person name="Zou S.Q."/>
            <person name="Chen S.P."/>
            <person name="Lan S."/>
            <person name="Tsai W.C."/>
            <person name="Van de Peer Y."/>
            <person name="Liu Z.J."/>
        </authorList>
    </citation>
    <scope>NUCLEOTIDE SEQUENCE [LARGE SCALE GENOMIC DNA]</scope>
    <source>
        <strain evidence="2">Lor287</strain>
    </source>
</reference>